<evidence type="ECO:0000256" key="5">
    <source>
        <dbReference type="SAM" id="Phobius"/>
    </source>
</evidence>
<evidence type="ECO:0000256" key="1">
    <source>
        <dbReference type="ARBA" id="ARBA00004613"/>
    </source>
</evidence>
<feature type="compositionally biased region" description="Pro residues" evidence="4">
    <location>
        <begin position="180"/>
        <end position="205"/>
    </location>
</feature>
<evidence type="ECO:0000256" key="3">
    <source>
        <dbReference type="PROSITE-ProRule" id="PRU00446"/>
    </source>
</evidence>
<keyword evidence="2" id="KW-0964">Secreted</keyword>
<dbReference type="InterPro" id="IPR050605">
    <property type="entry name" value="Olfactomedin-like_domain"/>
</dbReference>
<comment type="subcellular location">
    <subcellularLocation>
        <location evidence="1">Secreted</location>
    </subcellularLocation>
</comment>
<dbReference type="PANTHER" id="PTHR23192">
    <property type="entry name" value="OLFACTOMEDIN-RELATED"/>
    <property type="match status" value="1"/>
</dbReference>
<proteinExistence type="predicted"/>
<organism evidence="7 8">
    <name type="scientific">Ignelater luminosus</name>
    <name type="common">Cucubano</name>
    <name type="synonym">Pyrophorus luminosus</name>
    <dbReference type="NCBI Taxonomy" id="2038154"/>
    <lineage>
        <taxon>Eukaryota</taxon>
        <taxon>Metazoa</taxon>
        <taxon>Ecdysozoa</taxon>
        <taxon>Arthropoda</taxon>
        <taxon>Hexapoda</taxon>
        <taxon>Insecta</taxon>
        <taxon>Pterygota</taxon>
        <taxon>Neoptera</taxon>
        <taxon>Endopterygota</taxon>
        <taxon>Coleoptera</taxon>
        <taxon>Polyphaga</taxon>
        <taxon>Elateriformia</taxon>
        <taxon>Elateroidea</taxon>
        <taxon>Elateridae</taxon>
        <taxon>Agrypninae</taxon>
        <taxon>Pyrophorini</taxon>
        <taxon>Ignelater</taxon>
    </lineage>
</organism>
<dbReference type="InterPro" id="IPR008160">
    <property type="entry name" value="Collagen"/>
</dbReference>
<keyword evidence="8" id="KW-1185">Reference proteome</keyword>
<reference evidence="7" key="1">
    <citation type="submission" date="2019-08" db="EMBL/GenBank/DDBJ databases">
        <title>The genome of the North American firefly Photinus pyralis.</title>
        <authorList>
            <consortium name="Photinus pyralis genome working group"/>
            <person name="Fallon T.R."/>
            <person name="Sander Lower S.E."/>
            <person name="Weng J.-K."/>
        </authorList>
    </citation>
    <scope>NUCLEOTIDE SEQUENCE</scope>
    <source>
        <strain evidence="7">TRF0915ILg1</strain>
        <tissue evidence="7">Whole body</tissue>
    </source>
</reference>
<feature type="region of interest" description="Disordered" evidence="4">
    <location>
        <begin position="172"/>
        <end position="347"/>
    </location>
</feature>
<accession>A0A8K0D120</accession>
<feature type="domain" description="Olfactomedin-like" evidence="6">
    <location>
        <begin position="373"/>
        <end position="622"/>
    </location>
</feature>
<evidence type="ECO:0000313" key="7">
    <source>
        <dbReference type="EMBL" id="KAF2895037.1"/>
    </source>
</evidence>
<dbReference type="AlphaFoldDB" id="A0A8K0D120"/>
<dbReference type="GO" id="GO:0005615">
    <property type="term" value="C:extracellular space"/>
    <property type="evidence" value="ECO:0007669"/>
    <property type="project" value="TreeGrafter"/>
</dbReference>
<evidence type="ECO:0000256" key="2">
    <source>
        <dbReference type="ARBA" id="ARBA00022525"/>
    </source>
</evidence>
<dbReference type="Pfam" id="PF01391">
    <property type="entry name" value="Collagen"/>
    <property type="match status" value="2"/>
</dbReference>
<dbReference type="Proteomes" id="UP000801492">
    <property type="component" value="Unassembled WGS sequence"/>
</dbReference>
<keyword evidence="5" id="KW-1133">Transmembrane helix</keyword>
<evidence type="ECO:0000256" key="4">
    <source>
        <dbReference type="SAM" id="MobiDB-lite"/>
    </source>
</evidence>
<keyword evidence="5" id="KW-0472">Membrane</keyword>
<dbReference type="SMART" id="SM00284">
    <property type="entry name" value="OLF"/>
    <property type="match status" value="1"/>
</dbReference>
<feature type="compositionally biased region" description="Low complexity" evidence="4">
    <location>
        <begin position="207"/>
        <end position="240"/>
    </location>
</feature>
<comment type="caution">
    <text evidence="7">The sequence shown here is derived from an EMBL/GenBank/DDBJ whole genome shotgun (WGS) entry which is preliminary data.</text>
</comment>
<dbReference type="OrthoDB" id="6771947at2759"/>
<keyword evidence="5" id="KW-0812">Transmembrane</keyword>
<gene>
    <name evidence="7" type="ORF">ILUMI_11135</name>
</gene>
<dbReference type="EMBL" id="VTPC01006311">
    <property type="protein sequence ID" value="KAF2895037.1"/>
    <property type="molecule type" value="Genomic_DNA"/>
</dbReference>
<dbReference type="Gene3D" id="1.20.5.320">
    <property type="entry name" value="6-Phosphogluconate Dehydrogenase, domain 3"/>
    <property type="match status" value="1"/>
</dbReference>
<sequence>MLERLEPRSLLFKASKANHTFTIIYIVISVIISQLIVGYAIYKIFEYNVQKEISNINRNFISKTEVIDIVSDIQRFNCKEETLTQNVKFLKHNQNYNQDIPHTDKEDVLANWSTNFKAILLKAIKSCTVNYNHISNKLNISRNPRSVVQGVYNRPLGVVGITGIRGVSTITTNQRREPGQPGPPGPQGPPGPPGRAGEPGPPGPQGSPGAVGPQGLPGAPGNQGPQGVQGPHGSPGVQGPTGPPGSPGIQGLIGPRGDDGNRGVPGTQGLRGEVGLPGAKGEKGDQGLISEIEFSGNNGLKGERGPPGISGLPGLKGEPGQPGLPGPQGEQGPQGPPGVSGECPKEVHKSTEKVSKWEIKKYGEQEYLGYPSRHLKRILRNINEPVDYGSTNELIGSWMTDSEPQEEDATKFWTTCEDNYTLYEYHSIASFLLNQPTNTYDLYVGLDGSANAVYKGSFFYKALQKKPRVIKFSLYNETSQALNIPGLTADNMQRLYKSNLNYFDFSVDENGLWVIFAVPESKNTGVVKVDVDSMTIQYIWNITVDHRKFSDMFVASGVLYLINGNTKILFGVDLYENVLFHVELSNRILFEGVSAVTYDYLHENLLVLNKGNRTAFPVLMETTEENEADVLVDQRQDQSFLILKEIEAE</sequence>
<dbReference type="GO" id="GO:0007165">
    <property type="term" value="P:signal transduction"/>
    <property type="evidence" value="ECO:0007669"/>
    <property type="project" value="TreeGrafter"/>
</dbReference>
<name>A0A8K0D120_IGNLU</name>
<dbReference type="Pfam" id="PF02191">
    <property type="entry name" value="OLF"/>
    <property type="match status" value="1"/>
</dbReference>
<dbReference type="InterPro" id="IPR003112">
    <property type="entry name" value="Olfac-like_dom"/>
</dbReference>
<protein>
    <recommendedName>
        <fullName evidence="6">Olfactomedin-like domain-containing protein</fullName>
    </recommendedName>
</protein>
<evidence type="ECO:0000313" key="8">
    <source>
        <dbReference type="Proteomes" id="UP000801492"/>
    </source>
</evidence>
<feature type="compositionally biased region" description="Low complexity" evidence="4">
    <location>
        <begin position="312"/>
        <end position="333"/>
    </location>
</feature>
<comment type="caution">
    <text evidence="3">Lacks conserved residue(s) required for the propagation of feature annotation.</text>
</comment>
<evidence type="ECO:0000259" key="6">
    <source>
        <dbReference type="PROSITE" id="PS51132"/>
    </source>
</evidence>
<dbReference type="PANTHER" id="PTHR23192:SF85">
    <property type="entry name" value="GLIOMEDIN"/>
    <property type="match status" value="1"/>
</dbReference>
<dbReference type="PROSITE" id="PS51132">
    <property type="entry name" value="OLF"/>
    <property type="match status" value="1"/>
</dbReference>
<feature type="transmembrane region" description="Helical" evidence="5">
    <location>
        <begin position="21"/>
        <end position="42"/>
    </location>
</feature>